<feature type="domain" description="GCVT N-terminal" evidence="8">
    <location>
        <begin position="9"/>
        <end position="261"/>
    </location>
</feature>
<dbReference type="GO" id="GO:0006546">
    <property type="term" value="P:glycine catabolic process"/>
    <property type="evidence" value="ECO:0007669"/>
    <property type="project" value="InterPro"/>
</dbReference>
<dbReference type="NCBIfam" id="NF010093">
    <property type="entry name" value="PRK13579.1"/>
    <property type="match status" value="1"/>
</dbReference>
<organism evidence="10 11">
    <name type="scientific">Szabonella alba</name>
    <dbReference type="NCBI Taxonomy" id="2804194"/>
    <lineage>
        <taxon>Bacteria</taxon>
        <taxon>Pseudomonadati</taxon>
        <taxon>Pseudomonadota</taxon>
        <taxon>Alphaproteobacteria</taxon>
        <taxon>Rhodobacterales</taxon>
        <taxon>Paracoccaceae</taxon>
        <taxon>Szabonella</taxon>
    </lineage>
</organism>
<evidence type="ECO:0000256" key="3">
    <source>
        <dbReference type="ARBA" id="ARBA00022576"/>
    </source>
</evidence>
<dbReference type="RefSeq" id="WP_202689146.1">
    <property type="nucleotide sequence ID" value="NZ_JAESVN010000005.1"/>
</dbReference>
<keyword evidence="4 10" id="KW-0808">Transferase</keyword>
<gene>
    <name evidence="10" type="primary">gcvT</name>
    <name evidence="10" type="ORF">JL811_13080</name>
</gene>
<dbReference type="PIRSF" id="PIRSF006487">
    <property type="entry name" value="GcvT"/>
    <property type="match status" value="1"/>
</dbReference>
<evidence type="ECO:0000256" key="5">
    <source>
        <dbReference type="ARBA" id="ARBA00031395"/>
    </source>
</evidence>
<comment type="similarity">
    <text evidence="1">Belongs to the GcvT family.</text>
</comment>
<dbReference type="EC" id="2.1.2.10" evidence="2"/>
<evidence type="ECO:0000259" key="8">
    <source>
        <dbReference type="Pfam" id="PF01571"/>
    </source>
</evidence>
<feature type="binding site" evidence="7">
    <location>
        <position position="199"/>
    </location>
    <ligand>
        <name>substrate</name>
    </ligand>
</feature>
<evidence type="ECO:0000256" key="4">
    <source>
        <dbReference type="ARBA" id="ARBA00022679"/>
    </source>
</evidence>
<keyword evidence="11" id="KW-1185">Reference proteome</keyword>
<dbReference type="NCBIfam" id="NF001567">
    <property type="entry name" value="PRK00389.1"/>
    <property type="match status" value="1"/>
</dbReference>
<evidence type="ECO:0000256" key="2">
    <source>
        <dbReference type="ARBA" id="ARBA00012616"/>
    </source>
</evidence>
<keyword evidence="3" id="KW-0032">Aminotransferase</keyword>
<name>A0A8K0VE62_9RHOB</name>
<dbReference type="PANTHER" id="PTHR43757:SF2">
    <property type="entry name" value="AMINOMETHYLTRANSFERASE, MITOCHONDRIAL"/>
    <property type="match status" value="1"/>
</dbReference>
<dbReference type="PANTHER" id="PTHR43757">
    <property type="entry name" value="AMINOMETHYLTRANSFERASE"/>
    <property type="match status" value="1"/>
</dbReference>
<dbReference type="Pfam" id="PF01571">
    <property type="entry name" value="GCV_T"/>
    <property type="match status" value="1"/>
</dbReference>
<dbReference type="SUPFAM" id="SSF103025">
    <property type="entry name" value="Folate-binding domain"/>
    <property type="match status" value="1"/>
</dbReference>
<dbReference type="InterPro" id="IPR028896">
    <property type="entry name" value="GcvT/YgfZ/DmdA"/>
</dbReference>
<accession>A0A8K0VE62</accession>
<protein>
    <recommendedName>
        <fullName evidence="2">aminomethyltransferase</fullName>
        <ecNumber evidence="2">2.1.2.10</ecNumber>
    </recommendedName>
    <alternativeName>
        <fullName evidence="5">Glycine cleavage system T protein</fullName>
    </alternativeName>
</protein>
<dbReference type="SUPFAM" id="SSF101790">
    <property type="entry name" value="Aminomethyltransferase beta-barrel domain"/>
    <property type="match status" value="1"/>
</dbReference>
<dbReference type="Gene3D" id="3.30.70.1400">
    <property type="entry name" value="Aminomethyltransferase beta-barrel domains"/>
    <property type="match status" value="1"/>
</dbReference>
<evidence type="ECO:0000256" key="6">
    <source>
        <dbReference type="ARBA" id="ARBA00047665"/>
    </source>
</evidence>
<evidence type="ECO:0000313" key="11">
    <source>
        <dbReference type="Proteomes" id="UP000648908"/>
    </source>
</evidence>
<dbReference type="Gene3D" id="3.30.1360.120">
    <property type="entry name" value="Probable tRNA modification gtpase trme, domain 1"/>
    <property type="match status" value="1"/>
</dbReference>
<dbReference type="InterPro" id="IPR006223">
    <property type="entry name" value="GcvT"/>
</dbReference>
<dbReference type="FunFam" id="4.10.1250.10:FF:000002">
    <property type="entry name" value="Aminomethyltransferase"/>
    <property type="match status" value="1"/>
</dbReference>
<evidence type="ECO:0000259" key="9">
    <source>
        <dbReference type="Pfam" id="PF08669"/>
    </source>
</evidence>
<reference evidence="10" key="1">
    <citation type="submission" date="2021-01" db="EMBL/GenBank/DDBJ databases">
        <title>Tabrizicola alba sp. nov. a motile alkaliphilic bacterium isolated from a soda lake.</title>
        <authorList>
            <person name="Szuroczki S."/>
            <person name="Abbaszade G."/>
            <person name="Schumann P."/>
            <person name="Toth E."/>
        </authorList>
    </citation>
    <scope>NUCLEOTIDE SEQUENCE</scope>
    <source>
        <strain evidence="10">DMG-N-6</strain>
    </source>
</reference>
<dbReference type="GO" id="GO:0005960">
    <property type="term" value="C:glycine cleavage complex"/>
    <property type="evidence" value="ECO:0007669"/>
    <property type="project" value="InterPro"/>
</dbReference>
<dbReference type="InterPro" id="IPR006222">
    <property type="entry name" value="GCVT_N"/>
</dbReference>
<dbReference type="EMBL" id="JAESVN010000005">
    <property type="protein sequence ID" value="MBL4918155.1"/>
    <property type="molecule type" value="Genomic_DNA"/>
</dbReference>
<dbReference type="AlphaFoldDB" id="A0A8K0VE62"/>
<dbReference type="NCBIfam" id="TIGR00528">
    <property type="entry name" value="gcvT"/>
    <property type="match status" value="1"/>
</dbReference>
<feature type="domain" description="Aminomethyltransferase C-terminal" evidence="9">
    <location>
        <begin position="291"/>
        <end position="368"/>
    </location>
</feature>
<dbReference type="GO" id="GO:0004047">
    <property type="term" value="F:aminomethyltransferase activity"/>
    <property type="evidence" value="ECO:0007669"/>
    <property type="project" value="UniProtKB-EC"/>
</dbReference>
<dbReference type="InterPro" id="IPR027266">
    <property type="entry name" value="TrmE/GcvT-like"/>
</dbReference>
<sequence>MADLRRTCLYDLHEELGAKLVPFAGYEMPVQYPMGVLKEHLHTRAQAGLFDVSHMGQVILRPKGDMAALEAAFEALMPVAVTGLAEGRQRYGLFTNARGGILDDLMFANRGDHLFVVVNAACKETDIAHMTAHLGPVAKVEPVTDRALLALQGPEAEAVLAALVPQVAEMRFMDVIAVDTVFGALWISRSGYSGEDGFEISLPEASAPDFARNLLAHPAVAPIGLGARDSLRLEAGLCLYGHDIDENTTPVAAGLSWAIQKARRRGGAREGGFPGAERILQELAEGAPALRVGFHPETRAPMREGTVIWDAPEGGRNVGGITSGGYGPSVEAPIAMGYVPQDCAEPGTRLWGELRGKRLPVTVSELPFRPSTYKR</sequence>
<comment type="caution">
    <text evidence="10">The sequence shown here is derived from an EMBL/GenBank/DDBJ whole genome shotgun (WGS) entry which is preliminary data.</text>
</comment>
<proteinExistence type="inferred from homology"/>
<dbReference type="Proteomes" id="UP000648908">
    <property type="component" value="Unassembled WGS sequence"/>
</dbReference>
<evidence type="ECO:0000256" key="7">
    <source>
        <dbReference type="PIRSR" id="PIRSR006487-1"/>
    </source>
</evidence>
<dbReference type="Gene3D" id="4.10.1250.10">
    <property type="entry name" value="Aminomethyltransferase fragment"/>
    <property type="match status" value="1"/>
</dbReference>
<dbReference type="Gene3D" id="2.40.30.110">
    <property type="entry name" value="Aminomethyltransferase beta-barrel domains"/>
    <property type="match status" value="1"/>
</dbReference>
<dbReference type="InterPro" id="IPR013977">
    <property type="entry name" value="GcvT_C"/>
</dbReference>
<dbReference type="Pfam" id="PF08669">
    <property type="entry name" value="GCV_T_C"/>
    <property type="match status" value="1"/>
</dbReference>
<dbReference type="GO" id="GO:0008483">
    <property type="term" value="F:transaminase activity"/>
    <property type="evidence" value="ECO:0007669"/>
    <property type="project" value="UniProtKB-KW"/>
</dbReference>
<comment type="catalytic activity">
    <reaction evidence="6">
        <text>N(6)-[(R)-S(8)-aminomethyldihydrolipoyl]-L-lysyl-[protein] + (6S)-5,6,7,8-tetrahydrofolate = N(6)-[(R)-dihydrolipoyl]-L-lysyl-[protein] + (6R)-5,10-methylene-5,6,7,8-tetrahydrofolate + NH4(+)</text>
        <dbReference type="Rhea" id="RHEA:16945"/>
        <dbReference type="Rhea" id="RHEA-COMP:10475"/>
        <dbReference type="Rhea" id="RHEA-COMP:10492"/>
        <dbReference type="ChEBI" id="CHEBI:15636"/>
        <dbReference type="ChEBI" id="CHEBI:28938"/>
        <dbReference type="ChEBI" id="CHEBI:57453"/>
        <dbReference type="ChEBI" id="CHEBI:83100"/>
        <dbReference type="ChEBI" id="CHEBI:83143"/>
        <dbReference type="EC" id="2.1.2.10"/>
    </reaction>
</comment>
<evidence type="ECO:0000256" key="1">
    <source>
        <dbReference type="ARBA" id="ARBA00008609"/>
    </source>
</evidence>
<evidence type="ECO:0000313" key="10">
    <source>
        <dbReference type="EMBL" id="MBL4918155.1"/>
    </source>
</evidence>
<dbReference type="InterPro" id="IPR029043">
    <property type="entry name" value="GcvT/YgfZ_C"/>
</dbReference>